<dbReference type="EMBL" id="KB740923">
    <property type="protein sequence ID" value="ENN78156.1"/>
    <property type="molecule type" value="Genomic_DNA"/>
</dbReference>
<proteinExistence type="predicted"/>
<reference evidence="1" key="1">
    <citation type="journal article" date="2013" name="Genome Biol.">
        <title>Draft genome of the mountain pine beetle, Dendroctonus ponderosae Hopkins, a major forest pest.</title>
        <authorList>
            <person name="Keeling C.I."/>
            <person name="Yuen M.M."/>
            <person name="Liao N.Y."/>
            <person name="Docking T.R."/>
            <person name="Chan S.K."/>
            <person name="Taylor G.A."/>
            <person name="Palmquist D.L."/>
            <person name="Jackman S.D."/>
            <person name="Nguyen A."/>
            <person name="Li M."/>
            <person name="Henderson H."/>
            <person name="Janes J.K."/>
            <person name="Zhao Y."/>
            <person name="Pandoh P."/>
            <person name="Moore R."/>
            <person name="Sperling F.A."/>
            <person name="Huber D.P."/>
            <person name="Birol I."/>
            <person name="Jones S.J."/>
            <person name="Bohlmann J."/>
        </authorList>
    </citation>
    <scope>NUCLEOTIDE SEQUENCE</scope>
</reference>
<evidence type="ECO:0000313" key="1">
    <source>
        <dbReference type="EMBL" id="ENN78156.1"/>
    </source>
</evidence>
<sequence>MSNSKRPRRAVRPFYLSDDPTDNISNLRSYLGQIRLFLRG</sequence>
<dbReference type="HOGENOM" id="CLU_3299911_0_0_1"/>
<accession>N6UBZ7</accession>
<feature type="non-terminal residue" evidence="1">
    <location>
        <position position="1"/>
    </location>
</feature>
<name>N6UBZ7_DENPD</name>
<dbReference type="AlphaFoldDB" id="N6UBZ7"/>
<protein>
    <submittedName>
        <fullName evidence="1">Uncharacterized protein</fullName>
    </submittedName>
</protein>
<organism evidence="1">
    <name type="scientific">Dendroctonus ponderosae</name>
    <name type="common">Mountain pine beetle</name>
    <dbReference type="NCBI Taxonomy" id="77166"/>
    <lineage>
        <taxon>Eukaryota</taxon>
        <taxon>Metazoa</taxon>
        <taxon>Ecdysozoa</taxon>
        <taxon>Arthropoda</taxon>
        <taxon>Hexapoda</taxon>
        <taxon>Insecta</taxon>
        <taxon>Pterygota</taxon>
        <taxon>Neoptera</taxon>
        <taxon>Endopterygota</taxon>
        <taxon>Coleoptera</taxon>
        <taxon>Polyphaga</taxon>
        <taxon>Cucujiformia</taxon>
        <taxon>Curculionidae</taxon>
        <taxon>Scolytinae</taxon>
        <taxon>Dendroctonus</taxon>
    </lineage>
</organism>
<gene>
    <name evidence="1" type="ORF">YQE_05310</name>
</gene>